<sequence>MTLDNKEKSSGTEPNFRLLPTATQLLPFLWYHTGKMFRRFFFFTTEKSPVAFLFPPYFF</sequence>
<proteinExistence type="predicted"/>
<organism evidence="1 2">
    <name type="scientific">Daphnia sinensis</name>
    <dbReference type="NCBI Taxonomy" id="1820382"/>
    <lineage>
        <taxon>Eukaryota</taxon>
        <taxon>Metazoa</taxon>
        <taxon>Ecdysozoa</taxon>
        <taxon>Arthropoda</taxon>
        <taxon>Crustacea</taxon>
        <taxon>Branchiopoda</taxon>
        <taxon>Diplostraca</taxon>
        <taxon>Cladocera</taxon>
        <taxon>Anomopoda</taxon>
        <taxon>Daphniidae</taxon>
        <taxon>Daphnia</taxon>
        <taxon>Daphnia similis group</taxon>
    </lineage>
</organism>
<dbReference type="AlphaFoldDB" id="A0AAD5KMP6"/>
<evidence type="ECO:0000313" key="2">
    <source>
        <dbReference type="Proteomes" id="UP000820818"/>
    </source>
</evidence>
<protein>
    <submittedName>
        <fullName evidence="1">Uncharacterized protein</fullName>
    </submittedName>
</protein>
<reference evidence="1 2" key="1">
    <citation type="submission" date="2022-05" db="EMBL/GenBank/DDBJ databases">
        <title>A multi-omics perspective on studying reproductive biology in Daphnia sinensis.</title>
        <authorList>
            <person name="Jia J."/>
        </authorList>
    </citation>
    <scope>NUCLEOTIDE SEQUENCE [LARGE SCALE GENOMIC DNA]</scope>
    <source>
        <strain evidence="1 2">WSL</strain>
    </source>
</reference>
<name>A0AAD5KMP6_9CRUS</name>
<keyword evidence="2" id="KW-1185">Reference proteome</keyword>
<gene>
    <name evidence="1" type="ORF">GHT06_018079</name>
</gene>
<dbReference type="EMBL" id="WJBH02000007">
    <property type="protein sequence ID" value="KAI9555564.1"/>
    <property type="molecule type" value="Genomic_DNA"/>
</dbReference>
<comment type="caution">
    <text evidence="1">The sequence shown here is derived from an EMBL/GenBank/DDBJ whole genome shotgun (WGS) entry which is preliminary data.</text>
</comment>
<accession>A0AAD5KMP6</accession>
<evidence type="ECO:0000313" key="1">
    <source>
        <dbReference type="EMBL" id="KAI9555564.1"/>
    </source>
</evidence>
<dbReference type="Proteomes" id="UP000820818">
    <property type="component" value="Linkage Group LG7"/>
</dbReference>